<dbReference type="InterPro" id="IPR011704">
    <property type="entry name" value="ATPase_dyneun-rel_AAA"/>
</dbReference>
<dbReference type="PANTHER" id="PTHR42759">
    <property type="entry name" value="MOXR FAMILY PROTEIN"/>
    <property type="match status" value="1"/>
</dbReference>
<evidence type="ECO:0000313" key="3">
    <source>
        <dbReference type="Proteomes" id="UP001499843"/>
    </source>
</evidence>
<evidence type="ECO:0000313" key="2">
    <source>
        <dbReference type="EMBL" id="GAA2210995.1"/>
    </source>
</evidence>
<dbReference type="Pfam" id="PF07728">
    <property type="entry name" value="AAA_5"/>
    <property type="match status" value="1"/>
</dbReference>
<name>A0ABP5PJW5_9ACTN</name>
<proteinExistence type="predicted"/>
<keyword evidence="3" id="KW-1185">Reference proteome</keyword>
<comment type="caution">
    <text evidence="2">The sequence shown here is derived from an EMBL/GenBank/DDBJ whole genome shotgun (WGS) entry which is preliminary data.</text>
</comment>
<dbReference type="RefSeq" id="WP_344482779.1">
    <property type="nucleotide sequence ID" value="NZ_BAAAQX010000019.1"/>
</dbReference>
<sequence length="423" mass="42842">MDALSVAISANLPVLLWGAPGTGKTSAVLALGERLGLPVEVVVGSIREPSDFAGLPMLRDGETWFAPPRWAERLAAAGRGILFLDELTTAPPAVQAAMLRVVLERAVGDLALPPSVRIVAAANPPVQAADGWDLSAPLANRLVHLDWTVSAEVVAEGFIGGFAAPGGFGRVEVGSVGRARAMVGAFLRVRPELVLVVPDGASRAWPSPRTWEMAAMALACTSGAALGGGTGDSLTGTSGSFVDTSGSLMGTGGSPTGTSAFSTGASCFSTGTGDGVAASGAAGNGARPVAAPVERAAPGMERVRAELVVGAVGEAAGFELLSWLRDLDLPDPATLLADPDAPLPDRVDRVHAVLGSVVAHVAADGSADAWQRAWTVIGRVARRTPDVAATAARSLAARRPHGAVLPSTVLELAPILRSAGLMP</sequence>
<dbReference type="EMBL" id="BAAAQX010000019">
    <property type="protein sequence ID" value="GAA2210995.1"/>
    <property type="molecule type" value="Genomic_DNA"/>
</dbReference>
<dbReference type="Proteomes" id="UP001499843">
    <property type="component" value="Unassembled WGS sequence"/>
</dbReference>
<reference evidence="3" key="1">
    <citation type="journal article" date="2019" name="Int. J. Syst. Evol. Microbiol.">
        <title>The Global Catalogue of Microorganisms (GCM) 10K type strain sequencing project: providing services to taxonomists for standard genome sequencing and annotation.</title>
        <authorList>
            <consortium name="The Broad Institute Genomics Platform"/>
            <consortium name="The Broad Institute Genome Sequencing Center for Infectious Disease"/>
            <person name="Wu L."/>
            <person name="Ma J."/>
        </authorList>
    </citation>
    <scope>NUCLEOTIDE SEQUENCE [LARGE SCALE GENOMIC DNA]</scope>
    <source>
        <strain evidence="3">JCM 16114</strain>
    </source>
</reference>
<evidence type="ECO:0000259" key="1">
    <source>
        <dbReference type="SMART" id="SM00382"/>
    </source>
</evidence>
<dbReference type="InterPro" id="IPR003593">
    <property type="entry name" value="AAA+_ATPase"/>
</dbReference>
<organism evidence="2 3">
    <name type="scientific">Nonomuraea monospora</name>
    <dbReference type="NCBI Taxonomy" id="568818"/>
    <lineage>
        <taxon>Bacteria</taxon>
        <taxon>Bacillati</taxon>
        <taxon>Actinomycetota</taxon>
        <taxon>Actinomycetes</taxon>
        <taxon>Streptosporangiales</taxon>
        <taxon>Streptosporangiaceae</taxon>
        <taxon>Nonomuraea</taxon>
    </lineage>
</organism>
<protein>
    <recommendedName>
        <fullName evidence="1">AAA+ ATPase domain-containing protein</fullName>
    </recommendedName>
</protein>
<dbReference type="SMART" id="SM00382">
    <property type="entry name" value="AAA"/>
    <property type="match status" value="1"/>
</dbReference>
<feature type="domain" description="AAA+ ATPase" evidence="1">
    <location>
        <begin position="10"/>
        <end position="149"/>
    </location>
</feature>
<dbReference type="PANTHER" id="PTHR42759:SF6">
    <property type="entry name" value="REGULATORY PROTEIN-RELATED"/>
    <property type="match status" value="1"/>
</dbReference>
<dbReference type="InterPro" id="IPR050764">
    <property type="entry name" value="CbbQ/NirQ/NorQ/GpvN"/>
</dbReference>
<gene>
    <name evidence="2" type="ORF">GCM10009850_064540</name>
</gene>
<accession>A0ABP5PJW5</accession>
<dbReference type="SUPFAM" id="SSF52540">
    <property type="entry name" value="P-loop containing nucleoside triphosphate hydrolases"/>
    <property type="match status" value="1"/>
</dbReference>
<dbReference type="Gene3D" id="3.40.50.300">
    <property type="entry name" value="P-loop containing nucleotide triphosphate hydrolases"/>
    <property type="match status" value="1"/>
</dbReference>
<dbReference type="InterPro" id="IPR027417">
    <property type="entry name" value="P-loop_NTPase"/>
</dbReference>
<dbReference type="CDD" id="cd00009">
    <property type="entry name" value="AAA"/>
    <property type="match status" value="1"/>
</dbReference>